<name>A0ABS8DLU0_9FIRM</name>
<dbReference type="EMBL" id="JAJCIS010000013">
    <property type="protein sequence ID" value="MCB7388689.1"/>
    <property type="molecule type" value="Genomic_DNA"/>
</dbReference>
<dbReference type="InterPro" id="IPR036721">
    <property type="entry name" value="RCK_C_sf"/>
</dbReference>
<evidence type="ECO:0000313" key="4">
    <source>
        <dbReference type="Proteomes" id="UP001299546"/>
    </source>
</evidence>
<dbReference type="InterPro" id="IPR003148">
    <property type="entry name" value="RCK_N"/>
</dbReference>
<dbReference type="SUPFAM" id="SSF51735">
    <property type="entry name" value="NAD(P)-binding Rossmann-fold domains"/>
    <property type="match status" value="1"/>
</dbReference>
<keyword evidence="4" id="KW-1185">Reference proteome</keyword>
<dbReference type="Gene3D" id="3.30.70.1450">
    <property type="entry name" value="Regulator of K+ conductance, C-terminal domain"/>
    <property type="match status" value="1"/>
</dbReference>
<proteinExistence type="predicted"/>
<evidence type="ECO:0000259" key="2">
    <source>
        <dbReference type="PROSITE" id="PS51202"/>
    </source>
</evidence>
<dbReference type="SUPFAM" id="SSF116726">
    <property type="entry name" value="TrkA C-terminal domain-like"/>
    <property type="match status" value="1"/>
</dbReference>
<dbReference type="PROSITE" id="PS51202">
    <property type="entry name" value="RCK_C"/>
    <property type="match status" value="1"/>
</dbReference>
<dbReference type="Gene3D" id="3.40.50.720">
    <property type="entry name" value="NAD(P)-binding Rossmann-like Domain"/>
    <property type="match status" value="1"/>
</dbReference>
<dbReference type="Pfam" id="PF02080">
    <property type="entry name" value="TrkA_C"/>
    <property type="match status" value="1"/>
</dbReference>
<dbReference type="Pfam" id="PF02254">
    <property type="entry name" value="TrkA_N"/>
    <property type="match status" value="1"/>
</dbReference>
<dbReference type="PANTHER" id="PTHR43833">
    <property type="entry name" value="POTASSIUM CHANNEL PROTEIN 2-RELATED-RELATED"/>
    <property type="match status" value="1"/>
</dbReference>
<dbReference type="InterPro" id="IPR006037">
    <property type="entry name" value="RCK_C"/>
</dbReference>
<evidence type="ECO:0000259" key="1">
    <source>
        <dbReference type="PROSITE" id="PS51201"/>
    </source>
</evidence>
<dbReference type="PANTHER" id="PTHR43833:SF7">
    <property type="entry name" value="KTR SYSTEM POTASSIUM UPTAKE PROTEIN C"/>
    <property type="match status" value="1"/>
</dbReference>
<comment type="caution">
    <text evidence="3">The sequence shown here is derived from an EMBL/GenBank/DDBJ whole genome shotgun (WGS) entry which is preliminary data.</text>
</comment>
<gene>
    <name evidence="3" type="ORF">LIZ65_15480</name>
</gene>
<dbReference type="InterPro" id="IPR036291">
    <property type="entry name" value="NAD(P)-bd_dom_sf"/>
</dbReference>
<protein>
    <submittedName>
        <fullName evidence="3">TrkA family potassium uptake protein</fullName>
    </submittedName>
</protein>
<sequence>MRKQFAVLGLGNFGFSLATTLENFGCEVIAVDSSAERIHEIADDVSYAMRAELQDPELIKMLGARNLDGVIVAISENLEVSILATLLAKELGAPFVLAKARNDIHADILKKLGADAVVFPEREMGSRVAKSIVATNFADWIELSPEYSMIETSVPQGWIEHNLKELRVRERYGINVVGVIRDGHVQVNMNPDENFEDGDMLIVIGENEMLKDFSEEK</sequence>
<dbReference type="InterPro" id="IPR050721">
    <property type="entry name" value="Trk_Ktr_HKT_K-transport"/>
</dbReference>
<reference evidence="3 4" key="1">
    <citation type="submission" date="2021-10" db="EMBL/GenBank/DDBJ databases">
        <title>Collection of gut derived symbiotic bacterial strains cultured from healthy donors.</title>
        <authorList>
            <person name="Lin H."/>
            <person name="Littmann E."/>
            <person name="Kohout C."/>
            <person name="Pamer E.G."/>
        </authorList>
    </citation>
    <scope>NUCLEOTIDE SEQUENCE [LARGE SCALE GENOMIC DNA]</scope>
    <source>
        <strain evidence="3 4">DFI.1.165</strain>
    </source>
</reference>
<evidence type="ECO:0000313" key="3">
    <source>
        <dbReference type="EMBL" id="MCB7388689.1"/>
    </source>
</evidence>
<accession>A0ABS8DLU0</accession>
<dbReference type="Proteomes" id="UP001299546">
    <property type="component" value="Unassembled WGS sequence"/>
</dbReference>
<dbReference type="RefSeq" id="WP_066733324.1">
    <property type="nucleotide sequence ID" value="NZ_JAJCIQ010000013.1"/>
</dbReference>
<organism evidence="3 4">
    <name type="scientific">Bariatricus massiliensis</name>
    <dbReference type="NCBI Taxonomy" id="1745713"/>
    <lineage>
        <taxon>Bacteria</taxon>
        <taxon>Bacillati</taxon>
        <taxon>Bacillota</taxon>
        <taxon>Clostridia</taxon>
        <taxon>Lachnospirales</taxon>
        <taxon>Lachnospiraceae</taxon>
        <taxon>Bariatricus</taxon>
    </lineage>
</organism>
<feature type="domain" description="RCK C-terminal" evidence="2">
    <location>
        <begin position="135"/>
        <end position="217"/>
    </location>
</feature>
<feature type="domain" description="RCK N-terminal" evidence="1">
    <location>
        <begin position="2"/>
        <end position="118"/>
    </location>
</feature>
<dbReference type="PROSITE" id="PS51201">
    <property type="entry name" value="RCK_N"/>
    <property type="match status" value="1"/>
</dbReference>